<proteinExistence type="predicted"/>
<dbReference type="OrthoDB" id="5296640at2"/>
<dbReference type="GO" id="GO:0004850">
    <property type="term" value="F:uridine phosphorylase activity"/>
    <property type="evidence" value="ECO:0007669"/>
    <property type="project" value="TreeGrafter"/>
</dbReference>
<protein>
    <submittedName>
        <fullName evidence="2">Phosphorylase</fullName>
    </submittedName>
</protein>
<dbReference type="Pfam" id="PF01048">
    <property type="entry name" value="PNP_UDP_1"/>
    <property type="match status" value="1"/>
</dbReference>
<comment type="caution">
    <text evidence="2">The sequence shown here is derived from an EMBL/GenBank/DDBJ whole genome shotgun (WGS) entry which is preliminary data.</text>
</comment>
<dbReference type="InterPro" id="IPR000845">
    <property type="entry name" value="Nucleoside_phosphorylase_d"/>
</dbReference>
<dbReference type="GO" id="GO:0006218">
    <property type="term" value="P:uridine catabolic process"/>
    <property type="evidence" value="ECO:0007669"/>
    <property type="project" value="TreeGrafter"/>
</dbReference>
<feature type="domain" description="Nucleoside phosphorylase" evidence="1">
    <location>
        <begin position="28"/>
        <end position="277"/>
    </location>
</feature>
<dbReference type="Gene3D" id="3.40.50.1580">
    <property type="entry name" value="Nucleoside phosphorylase domain"/>
    <property type="match status" value="1"/>
</dbReference>
<evidence type="ECO:0000313" key="3">
    <source>
        <dbReference type="Proteomes" id="UP000239239"/>
    </source>
</evidence>
<dbReference type="CDD" id="cd00436">
    <property type="entry name" value="UP_TbUP-like"/>
    <property type="match status" value="1"/>
</dbReference>
<name>A0A2S6EZD2_LEGPN</name>
<dbReference type="EMBL" id="PQWY01000011">
    <property type="protein sequence ID" value="PPK30531.1"/>
    <property type="molecule type" value="Genomic_DNA"/>
</dbReference>
<reference evidence="2 3" key="1">
    <citation type="submission" date="2018-02" db="EMBL/GenBank/DDBJ databases">
        <title>Draft genome sequences of four Legionella pneumophila clinical strains isolated in Ontario.</title>
        <authorList>
            <person name="Fortuna A."/>
            <person name="Ramnarine R."/>
            <person name="Li A."/>
            <person name="Frantz C."/>
            <person name="Mallo G."/>
        </authorList>
    </citation>
    <scope>NUCLEOTIDE SEQUENCE [LARGE SCALE GENOMIC DNA]</scope>
    <source>
        <strain evidence="2 3">LG61</strain>
    </source>
</reference>
<evidence type="ECO:0000259" key="1">
    <source>
        <dbReference type="Pfam" id="PF01048"/>
    </source>
</evidence>
<dbReference type="InterPro" id="IPR035994">
    <property type="entry name" value="Nucleoside_phosphorylase_sf"/>
</dbReference>
<dbReference type="RefSeq" id="WP_027226925.1">
    <property type="nucleotide sequence ID" value="NZ_CP017601.1"/>
</dbReference>
<accession>A0A2S6EZD2</accession>
<dbReference type="PANTHER" id="PTHR43691:SF15">
    <property type="entry name" value="PHOSPHORYLASE, PUTATIVE-RELATED"/>
    <property type="match status" value="1"/>
</dbReference>
<dbReference type="SUPFAM" id="SSF53167">
    <property type="entry name" value="Purine and uridine phosphorylases"/>
    <property type="match status" value="1"/>
</dbReference>
<dbReference type="AlphaFoldDB" id="A0A2S6EZD2"/>
<organism evidence="2 3">
    <name type="scientific">Legionella pneumophila</name>
    <dbReference type="NCBI Taxonomy" id="446"/>
    <lineage>
        <taxon>Bacteria</taxon>
        <taxon>Pseudomonadati</taxon>
        <taxon>Pseudomonadota</taxon>
        <taxon>Gammaproteobacteria</taxon>
        <taxon>Legionellales</taxon>
        <taxon>Legionellaceae</taxon>
        <taxon>Legionella</taxon>
    </lineage>
</organism>
<dbReference type="GO" id="GO:0005829">
    <property type="term" value="C:cytosol"/>
    <property type="evidence" value="ECO:0007669"/>
    <property type="project" value="TreeGrafter"/>
</dbReference>
<dbReference type="Proteomes" id="UP000239239">
    <property type="component" value="Unassembled WGS sequence"/>
</dbReference>
<dbReference type="PANTHER" id="PTHR43691">
    <property type="entry name" value="URIDINE PHOSPHORYLASE"/>
    <property type="match status" value="1"/>
</dbReference>
<gene>
    <name evidence="2" type="ORF">C3928_07130</name>
</gene>
<sequence>MITPAELPINHRGAVYHLDLRTEEIADLIITVGDPGRVSLVSQHFDKIEVQRSHREFVTHTGYLGSNRITVLSTGIGMPNIDIVMNELDALANIDLSTRTVNTTKKSLTIIRLGTTGALTENCLPGDIAISRYAIGFDSLIDYYQYQPLGVLETIKEELSQYLKGESGPFYISESCSQLAEQFSSLGHTGITATCGGFYGPQGRQLRLPLHYPNLISQLGTFCTQNYSVINLEMETAAIYALGSMLGHKCLSLSVVINNRIHGSFAADVKSCLDSLITKSLANIKNILELSEA</sequence>
<evidence type="ECO:0000313" key="2">
    <source>
        <dbReference type="EMBL" id="PPK30531.1"/>
    </source>
</evidence>